<protein>
    <submittedName>
        <fullName evidence="1">Uncharacterized protein</fullName>
    </submittedName>
</protein>
<proteinExistence type="predicted"/>
<dbReference type="RefSeq" id="WP_107829857.1">
    <property type="nucleotide sequence ID" value="NZ_CP160205.1"/>
</dbReference>
<evidence type="ECO:0000313" key="1">
    <source>
        <dbReference type="EMBL" id="PTQ95015.1"/>
    </source>
</evidence>
<reference evidence="1 2" key="1">
    <citation type="submission" date="2018-04" db="EMBL/GenBank/DDBJ databases">
        <title>Genomic Encyclopedia of Archaeal and Bacterial Type Strains, Phase II (KMG-II): from individual species to whole genera.</title>
        <authorList>
            <person name="Goeker M."/>
        </authorList>
    </citation>
    <scope>NUCLEOTIDE SEQUENCE [LARGE SCALE GENOMIC DNA]</scope>
    <source>
        <strain evidence="1 2">DSM 26809</strain>
    </source>
</reference>
<keyword evidence="2" id="KW-1185">Reference proteome</keyword>
<dbReference type="AlphaFoldDB" id="A0A2T5J794"/>
<sequence length="253" mass="28986">MRKTSVSVILLLIWIIISQSVKAQVKDTIYVYKYGDLLFSSMQKLKLGFISKNEAPSKWSKEKITYRTDGYQVYVTITGKPSGGKIGDDTIYADNQRIFTDGDRDAAIAVYKRYKSLFVFDAFKAKIYRGKLAAPDFGTDLAAKNYITRIRYTCKHTGVNFAGHYTIVEWGCGTECENIAIVNRINGKIFFSEINYGADEGFFGVSYKPDSRMLIGNSANLEDYKGYTLCRQYNRLKILEWTGKEFKIRYFDK</sequence>
<comment type="caution">
    <text evidence="1">The sequence shown here is derived from an EMBL/GenBank/DDBJ whole genome shotgun (WGS) entry which is preliminary data.</text>
</comment>
<dbReference type="OrthoDB" id="8757135at2"/>
<accession>A0A2T5J794</accession>
<dbReference type="EMBL" id="QAOQ01000006">
    <property type="protein sequence ID" value="PTQ95015.1"/>
    <property type="molecule type" value="Genomic_DNA"/>
</dbReference>
<name>A0A2T5J794_9SPHI</name>
<dbReference type="Proteomes" id="UP000244168">
    <property type="component" value="Unassembled WGS sequence"/>
</dbReference>
<evidence type="ECO:0000313" key="2">
    <source>
        <dbReference type="Proteomes" id="UP000244168"/>
    </source>
</evidence>
<organism evidence="1 2">
    <name type="scientific">Mucilaginibacter yixingensis</name>
    <dbReference type="NCBI Taxonomy" id="1295612"/>
    <lineage>
        <taxon>Bacteria</taxon>
        <taxon>Pseudomonadati</taxon>
        <taxon>Bacteroidota</taxon>
        <taxon>Sphingobacteriia</taxon>
        <taxon>Sphingobacteriales</taxon>
        <taxon>Sphingobacteriaceae</taxon>
        <taxon>Mucilaginibacter</taxon>
    </lineage>
</organism>
<gene>
    <name evidence="1" type="ORF">C8P68_106230</name>
</gene>